<feature type="compositionally biased region" description="Basic residues" evidence="1">
    <location>
        <begin position="160"/>
        <end position="178"/>
    </location>
</feature>
<sequence length="914" mass="93966">MYKQFIKLLGITLLSVSITVIIISCGNSGPEVGTSEITSVTPDSGMVGAAITIGTKNVNTQQSECQVSFDGTPAPVRSTKAEEIIAEVPEGASSGPVKLTAGNKTISGPYFKILTQQLVVTGVSPAKAPTGSRITITGANFLGNTPNKSSKKSPTASQKTHGKTALKKKANAGKRSKKLTGSNSSLPNLDNTVNNHHSDNNSRLNNSPAHTNQMKSSSNTTDTLSKSGGQLTISIDGQPAPILSVTDTLILTEVPQNATQGTITITVGDKSVTSDRFEVIPSPKITGLSSKEGPIGSSVTLNGVGFNTTADANIVTFNDTEATISSASSTKVVATVPQDATSGPVKIAAFGQTATGPSFNVTENHSPKFASAQSTYKSKENKTAVETLVAFDPDGDALTYKLNGGTDKGLFSIDSNSGALTFNSAPDFEQPADNDAGNTYEVQVRVSDGNLSISKNLTVSVQNVNEAPVFVSTKISTNTTEYKANLSGGNYVFNDVTTGTNLASIDSFYVAMQSDLDPLQGATISGPDGGIFSVQTVNDYVIKLSGPTLDYNHSANGTDHQYQFSVTAQNGAGQTISQTFIITVDPFTQGSGTQSDPYLVSNLDQLQGVEKYSDAYFKQTADINASGASTWNGGKGFDPIQISGTYNGNGHTITGLTIDRPNIGKVALFSQVSSSGTIKNLHLTNVNVTASTNSGTLAGANYGSITNCSVTGTLDSYQSSAGNYNVGGLVGKNSGTISKSYADVNTSATGNPGSMLGTGGLVGNNTGIINKSYAAGSVSGDNNNGGLVGTNDGDIQNSYATGAVSGTTNNGGLVGYNNDLIESSYAAGSVSGGNSGGLVGYNGGFGSNPVINTSYWDTQSTGQPSAIGNGLTSNNDSTGLTTSQMQGSSAQTNITGFDFTSVWQTNASYYPTLQ</sequence>
<dbReference type="AlphaFoldDB" id="A0A5D3YJC9"/>
<dbReference type="SUPFAM" id="SSF81296">
    <property type="entry name" value="E set domains"/>
    <property type="match status" value="3"/>
</dbReference>
<dbReference type="GO" id="GO:0016020">
    <property type="term" value="C:membrane"/>
    <property type="evidence" value="ECO:0007669"/>
    <property type="project" value="InterPro"/>
</dbReference>
<accession>A0A5D3YJC9</accession>
<dbReference type="Gene3D" id="2.60.40.60">
    <property type="entry name" value="Cadherins"/>
    <property type="match status" value="1"/>
</dbReference>
<comment type="caution">
    <text evidence="3">The sequence shown here is derived from an EMBL/GenBank/DDBJ whole genome shotgun (WGS) entry which is preliminary data.</text>
</comment>
<dbReference type="InterPro" id="IPR014756">
    <property type="entry name" value="Ig_E-set"/>
</dbReference>
<dbReference type="GO" id="GO:0005509">
    <property type="term" value="F:calcium ion binding"/>
    <property type="evidence" value="ECO:0007669"/>
    <property type="project" value="InterPro"/>
</dbReference>
<dbReference type="PROSITE" id="PS50268">
    <property type="entry name" value="CADHERIN_2"/>
    <property type="match status" value="1"/>
</dbReference>
<protein>
    <recommendedName>
        <fullName evidence="2">Cadherin domain-containing protein</fullName>
    </recommendedName>
</protein>
<dbReference type="Gene3D" id="2.60.40.10">
    <property type="entry name" value="Immunoglobulins"/>
    <property type="match status" value="3"/>
</dbReference>
<dbReference type="GO" id="GO:0007156">
    <property type="term" value="P:homophilic cell adhesion via plasma membrane adhesion molecules"/>
    <property type="evidence" value="ECO:0007669"/>
    <property type="project" value="InterPro"/>
</dbReference>
<dbReference type="EMBL" id="VNHY01000005">
    <property type="protein sequence ID" value="TYP91747.1"/>
    <property type="molecule type" value="Genomic_DNA"/>
</dbReference>
<dbReference type="InterPro" id="IPR002909">
    <property type="entry name" value="IPT_dom"/>
</dbReference>
<dbReference type="RefSeq" id="WP_148899889.1">
    <property type="nucleotide sequence ID" value="NZ_VNHY01000005.1"/>
</dbReference>
<evidence type="ECO:0000313" key="3">
    <source>
        <dbReference type="EMBL" id="TYP91747.1"/>
    </source>
</evidence>
<dbReference type="Pfam" id="PF01833">
    <property type="entry name" value="TIG"/>
    <property type="match status" value="2"/>
</dbReference>
<dbReference type="PROSITE" id="PS51257">
    <property type="entry name" value="PROKAR_LIPOPROTEIN"/>
    <property type="match status" value="1"/>
</dbReference>
<dbReference type="InterPro" id="IPR013783">
    <property type="entry name" value="Ig-like_fold"/>
</dbReference>
<organism evidence="3 4">
    <name type="scientific">Fodinibius salinus</name>
    <dbReference type="NCBI Taxonomy" id="860790"/>
    <lineage>
        <taxon>Bacteria</taxon>
        <taxon>Pseudomonadati</taxon>
        <taxon>Balneolota</taxon>
        <taxon>Balneolia</taxon>
        <taxon>Balneolales</taxon>
        <taxon>Balneolaceae</taxon>
        <taxon>Fodinibius</taxon>
    </lineage>
</organism>
<feature type="region of interest" description="Disordered" evidence="1">
    <location>
        <begin position="862"/>
        <end position="884"/>
    </location>
</feature>
<feature type="compositionally biased region" description="Polar residues" evidence="1">
    <location>
        <begin position="179"/>
        <end position="235"/>
    </location>
</feature>
<dbReference type="CDD" id="cd11304">
    <property type="entry name" value="Cadherin_repeat"/>
    <property type="match status" value="1"/>
</dbReference>
<dbReference type="SMART" id="SM00112">
    <property type="entry name" value="CA"/>
    <property type="match status" value="1"/>
</dbReference>
<feature type="domain" description="Cadherin" evidence="2">
    <location>
        <begin position="383"/>
        <end position="470"/>
    </location>
</feature>
<feature type="compositionally biased region" description="Polar residues" evidence="1">
    <location>
        <begin position="132"/>
        <end position="159"/>
    </location>
</feature>
<evidence type="ECO:0000313" key="4">
    <source>
        <dbReference type="Proteomes" id="UP000324595"/>
    </source>
</evidence>
<dbReference type="SUPFAM" id="SSF49313">
    <property type="entry name" value="Cadherin-like"/>
    <property type="match status" value="1"/>
</dbReference>
<dbReference type="InterPro" id="IPR002126">
    <property type="entry name" value="Cadherin-like_dom"/>
</dbReference>
<dbReference type="CDD" id="cd00603">
    <property type="entry name" value="IPT_PCSR"/>
    <property type="match status" value="1"/>
</dbReference>
<feature type="region of interest" description="Disordered" evidence="1">
    <location>
        <begin position="125"/>
        <end position="236"/>
    </location>
</feature>
<dbReference type="InterPro" id="IPR015919">
    <property type="entry name" value="Cadherin-like_sf"/>
</dbReference>
<evidence type="ECO:0000259" key="2">
    <source>
        <dbReference type="PROSITE" id="PS50268"/>
    </source>
</evidence>
<dbReference type="OrthoDB" id="9792444at2"/>
<dbReference type="Gene3D" id="2.160.20.110">
    <property type="match status" value="1"/>
</dbReference>
<dbReference type="Proteomes" id="UP000324595">
    <property type="component" value="Unassembled WGS sequence"/>
</dbReference>
<name>A0A5D3YJC9_9BACT</name>
<gene>
    <name evidence="3" type="ORF">LX73_2574</name>
</gene>
<proteinExistence type="predicted"/>
<keyword evidence="4" id="KW-1185">Reference proteome</keyword>
<reference evidence="3 4" key="1">
    <citation type="submission" date="2019-07" db="EMBL/GenBank/DDBJ databases">
        <title>Genomic Encyclopedia of Archaeal and Bacterial Type Strains, Phase II (KMG-II): from individual species to whole genera.</title>
        <authorList>
            <person name="Goeker M."/>
        </authorList>
    </citation>
    <scope>NUCLEOTIDE SEQUENCE [LARGE SCALE GENOMIC DNA]</scope>
    <source>
        <strain evidence="3 4">DSM 21935</strain>
    </source>
</reference>
<evidence type="ECO:0000256" key="1">
    <source>
        <dbReference type="SAM" id="MobiDB-lite"/>
    </source>
</evidence>